<evidence type="ECO:0000256" key="1">
    <source>
        <dbReference type="ARBA" id="ARBA00006192"/>
    </source>
</evidence>
<keyword evidence="2" id="KW-0677">Repeat</keyword>
<feature type="compositionally biased region" description="Acidic residues" evidence="6">
    <location>
        <begin position="1"/>
        <end position="12"/>
    </location>
</feature>
<comment type="function">
    <text evidence="3">Regulates mitochondrial small subunit maturation by controlling 15S rRNA 5'-end processing. Localizes to the 5' precursor of the 15S rRNA in a position that is subsequently occupied by mS47 in the mature yeast mtSSU. Uses structure and sequence-specific RNA recognition, binding to a single-stranded region of the precursor and specifically recognizing bases -6 to -1. The exchange of Ccm1 for mS47 is coupled to the irreversible removal of precursor rRNA that is accompanied by conformational changes of the mitoribosomal proteins uS5m and mS26. These conformational changes signal completion of 5'-end rRNA processing through protection of the mature 5'-end of the 15S rRNA and stabilization of mS47. The removal of the 5' precursor together with the dissociation of Ccm1 may be catalyzed by the 5'-3' exoribonuclease Pet127. Involved in the specific removal of group I introns in mitochondrial encoded transcripts.</text>
</comment>
<feature type="region of interest" description="Disordered" evidence="6">
    <location>
        <begin position="586"/>
        <end position="606"/>
    </location>
</feature>
<name>A0ABR3XQA4_9PEZI</name>
<evidence type="ECO:0000313" key="7">
    <source>
        <dbReference type="EMBL" id="KAL1878181.1"/>
    </source>
</evidence>
<dbReference type="PANTHER" id="PTHR47447">
    <property type="entry name" value="OS03G0856100 PROTEIN"/>
    <property type="match status" value="1"/>
</dbReference>
<dbReference type="InterPro" id="IPR002885">
    <property type="entry name" value="PPR_rpt"/>
</dbReference>
<dbReference type="Gene3D" id="1.25.40.10">
    <property type="entry name" value="Tetratricopeptide repeat domain"/>
    <property type="match status" value="2"/>
</dbReference>
<organism evidence="7 8">
    <name type="scientific">Diaporthe australafricana</name>
    <dbReference type="NCBI Taxonomy" id="127596"/>
    <lineage>
        <taxon>Eukaryota</taxon>
        <taxon>Fungi</taxon>
        <taxon>Dikarya</taxon>
        <taxon>Ascomycota</taxon>
        <taxon>Pezizomycotina</taxon>
        <taxon>Sordariomycetes</taxon>
        <taxon>Sordariomycetidae</taxon>
        <taxon>Diaporthales</taxon>
        <taxon>Diaporthaceae</taxon>
        <taxon>Diaporthe</taxon>
    </lineage>
</organism>
<proteinExistence type="inferred from homology"/>
<reference evidence="7 8" key="1">
    <citation type="journal article" date="2024" name="IMA Fungus">
        <title>IMA Genome - F19 : A genome assembly and annotation guide to empower mycologists, including annotated draft genome sequences of Ceratocystis pirilliformis, Diaporthe australafricana, Fusarium ophioides, Paecilomyces lecythidis, and Sporothrix stenoceras.</title>
        <authorList>
            <person name="Aylward J."/>
            <person name="Wilson A.M."/>
            <person name="Visagie C.M."/>
            <person name="Spraker J."/>
            <person name="Barnes I."/>
            <person name="Buitendag C."/>
            <person name="Ceriani C."/>
            <person name="Del Mar Angel L."/>
            <person name="du Plessis D."/>
            <person name="Fuchs T."/>
            <person name="Gasser K."/>
            <person name="Kramer D."/>
            <person name="Li W."/>
            <person name="Munsamy K."/>
            <person name="Piso A."/>
            <person name="Price J.L."/>
            <person name="Sonnekus B."/>
            <person name="Thomas C."/>
            <person name="van der Nest A."/>
            <person name="van Dijk A."/>
            <person name="van Heerden A."/>
            <person name="van Vuuren N."/>
            <person name="Yilmaz N."/>
            <person name="Duong T.A."/>
            <person name="van der Merwe N.A."/>
            <person name="Wingfield M.J."/>
            <person name="Wingfield B.D."/>
        </authorList>
    </citation>
    <scope>NUCLEOTIDE SEQUENCE [LARGE SCALE GENOMIC DNA]</scope>
    <source>
        <strain evidence="7 8">CMW 18300</strain>
    </source>
</reference>
<evidence type="ECO:0000256" key="3">
    <source>
        <dbReference type="ARBA" id="ARBA00044493"/>
    </source>
</evidence>
<feature type="region of interest" description="Disordered" evidence="6">
    <location>
        <begin position="790"/>
        <end position="813"/>
    </location>
</feature>
<feature type="region of interest" description="Disordered" evidence="6">
    <location>
        <begin position="1"/>
        <end position="45"/>
    </location>
</feature>
<evidence type="ECO:0000256" key="4">
    <source>
        <dbReference type="ARBA" id="ARBA00044511"/>
    </source>
</evidence>
<accession>A0ABR3XQA4</accession>
<feature type="compositionally biased region" description="Basic and acidic residues" evidence="6">
    <location>
        <begin position="21"/>
        <end position="33"/>
    </location>
</feature>
<gene>
    <name evidence="7" type="ORF">Daus18300_002098</name>
</gene>
<feature type="compositionally biased region" description="Basic and acidic residues" evidence="6">
    <location>
        <begin position="796"/>
        <end position="813"/>
    </location>
</feature>
<feature type="compositionally biased region" description="Polar residues" evidence="6">
    <location>
        <begin position="591"/>
        <end position="602"/>
    </location>
</feature>
<evidence type="ECO:0008006" key="9">
    <source>
        <dbReference type="Google" id="ProtNLM"/>
    </source>
</evidence>
<feature type="region of interest" description="Disordered" evidence="6">
    <location>
        <begin position="828"/>
        <end position="896"/>
    </location>
</feature>
<dbReference type="Pfam" id="PF13041">
    <property type="entry name" value="PPR_2"/>
    <property type="match status" value="2"/>
</dbReference>
<protein>
    <recommendedName>
        <fullName evidence="9">Pentatricopeptide repeat protein</fullName>
    </recommendedName>
</protein>
<feature type="repeat" description="PPR" evidence="5">
    <location>
        <begin position="347"/>
        <end position="381"/>
    </location>
</feature>
<evidence type="ECO:0000256" key="5">
    <source>
        <dbReference type="PROSITE-ProRule" id="PRU00708"/>
    </source>
</evidence>
<feature type="repeat" description="PPR" evidence="5">
    <location>
        <begin position="715"/>
        <end position="749"/>
    </location>
</feature>
<dbReference type="Proteomes" id="UP001583177">
    <property type="component" value="Unassembled WGS sequence"/>
</dbReference>
<sequence length="896" mass="101581">MSTQESMEEDVEAVAVDEALDGAHELGHYKNTEQEESPPSQNLPASQQVDVDDLEQAGVNSKPRVASVLLSRNDQSQLKVLRRICQRQNSNFEQASNSFVAWKTLLAQMQSPKSRHPSLIERGILNRALARDSVESMRSALRYRSTPHKMKVRNRILLYTALRRVPEKGAMMLQALLLESSSSYLPFYMIEDTIGFLARRLRQLNLDERQDCAQSLADMIIQACHRGKREHIRPVQNTIYSILGALPPNKLEEWFRQLMRHRVWLHKNTLLQFASRFAKMSATKELSLDIWRDLCETTSFDINTPVGVSFCTSLLSFEDQDLHALDETSPTPAEIFQCLLDLGLIPNAITYTTIIRSLCVKKELETALEVFEVMTRHGVQPDAHTYSVMMNGCKSSGDFDTMVQFAFDARAADIRDPVVWNDIIHATFLACLKERRVPGGRRGPRCMVWGPMNAIFTRFFNPDPLYALITARQTEVREFMELQGVIPTRMKGVFYDLLPLPPKELLQPTSSTLTLMVMGFVRHLPRPYDVILFYDQFKELLRQGHPVAQMLIEEQGSMVHDIVLRALLKWKGTLRLMLEITRDMMPDDTQPETVTTPLSSPTVEPHSSEDLFANLTTDEEVSAVESTIAETEMLITDTAADIEDVGEATTGDGILSNAGPSDAHDYVEEERVPIHHPRPSVHTWSILIKGFMSDDRPEDAEHALELMQAHGVEPNRVTWNTIAAGYARLGDTKQAVEAMRRLEVAGFKSDHFTLRAFSFIRDKYKAVKLMEQTLEQNKLIMMATEQQQEEEAEVAEAARQRNEAKADSLIDRWEQDSRLEDEILKHTYREETPSPGWEPPPAVESGEVSQAQHEEAQKPTAKAPTPPKPNLAAWDDLLWDHAAESEGQDEREQSAA</sequence>
<dbReference type="EMBL" id="JAWRVE010000012">
    <property type="protein sequence ID" value="KAL1878181.1"/>
    <property type="molecule type" value="Genomic_DNA"/>
</dbReference>
<evidence type="ECO:0000313" key="8">
    <source>
        <dbReference type="Proteomes" id="UP001583177"/>
    </source>
</evidence>
<evidence type="ECO:0000256" key="2">
    <source>
        <dbReference type="ARBA" id="ARBA00022737"/>
    </source>
</evidence>
<dbReference type="NCBIfam" id="TIGR00756">
    <property type="entry name" value="PPR"/>
    <property type="match status" value="3"/>
</dbReference>
<feature type="compositionally biased region" description="Basic and acidic residues" evidence="6">
    <location>
        <begin position="878"/>
        <end position="896"/>
    </location>
</feature>
<keyword evidence="8" id="KW-1185">Reference proteome</keyword>
<dbReference type="PANTHER" id="PTHR47447:SF17">
    <property type="entry name" value="OS12G0638900 PROTEIN"/>
    <property type="match status" value="1"/>
</dbReference>
<comment type="similarity">
    <text evidence="1">Belongs to the CCM1 family.</text>
</comment>
<comment type="caution">
    <text evidence="7">The sequence shown here is derived from an EMBL/GenBank/DDBJ whole genome shotgun (WGS) entry which is preliminary data.</text>
</comment>
<dbReference type="PROSITE" id="PS51375">
    <property type="entry name" value="PPR"/>
    <property type="match status" value="3"/>
</dbReference>
<evidence type="ECO:0000256" key="6">
    <source>
        <dbReference type="SAM" id="MobiDB-lite"/>
    </source>
</evidence>
<comment type="subunit">
    <text evidence="4">Binds to mitochondrial small subunit 15S rRNA.</text>
</comment>
<feature type="repeat" description="PPR" evidence="5">
    <location>
        <begin position="680"/>
        <end position="714"/>
    </location>
</feature>
<dbReference type="InterPro" id="IPR011990">
    <property type="entry name" value="TPR-like_helical_dom_sf"/>
</dbReference>